<dbReference type="AlphaFoldDB" id="A0AB37CK37"/>
<proteinExistence type="predicted"/>
<keyword evidence="2" id="KW-0472">Membrane</keyword>
<reference evidence="3 4" key="1">
    <citation type="submission" date="2019-06" db="EMBL/GenBank/DDBJ databases">
        <title>Complete genome sequence of Streptococcus salivarius LAB813.</title>
        <authorList>
            <person name="Levesque C.M."/>
            <person name="Gong S.-G."/>
            <person name="Dufour D."/>
            <person name="Barbour A."/>
        </authorList>
    </citation>
    <scope>NUCLEOTIDE SEQUENCE [LARGE SCALE GENOMIC DNA]</scope>
    <source>
        <strain evidence="3 4">LAB813</strain>
    </source>
</reference>
<evidence type="ECO:0000313" key="3">
    <source>
        <dbReference type="EMBL" id="QEM31613.1"/>
    </source>
</evidence>
<feature type="transmembrane region" description="Helical" evidence="2">
    <location>
        <begin position="49"/>
        <end position="73"/>
    </location>
</feature>
<accession>A0AB37CK37</accession>
<organism evidence="3 4">
    <name type="scientific">Streptococcus salivarius</name>
    <dbReference type="NCBI Taxonomy" id="1304"/>
    <lineage>
        <taxon>Bacteria</taxon>
        <taxon>Bacillati</taxon>
        <taxon>Bacillota</taxon>
        <taxon>Bacilli</taxon>
        <taxon>Lactobacillales</taxon>
        <taxon>Streptococcaceae</taxon>
        <taxon>Streptococcus</taxon>
    </lineage>
</organism>
<protein>
    <submittedName>
        <fullName evidence="3">Uncharacterized protein</fullName>
    </submittedName>
</protein>
<feature type="region of interest" description="Disordered" evidence="1">
    <location>
        <begin position="136"/>
        <end position="192"/>
    </location>
</feature>
<evidence type="ECO:0000313" key="4">
    <source>
        <dbReference type="Proteomes" id="UP000322622"/>
    </source>
</evidence>
<feature type="transmembrane region" description="Helical" evidence="2">
    <location>
        <begin position="85"/>
        <end position="115"/>
    </location>
</feature>
<dbReference type="RefSeq" id="WP_149561113.1">
    <property type="nucleotide sequence ID" value="NZ_CAJHJO010000013.1"/>
</dbReference>
<gene>
    <name evidence="3" type="ORF">FHI56_01190</name>
</gene>
<keyword evidence="2" id="KW-1133">Transmembrane helix</keyword>
<keyword evidence="2" id="KW-0812">Transmembrane</keyword>
<feature type="transmembrane region" description="Helical" evidence="2">
    <location>
        <begin position="7"/>
        <end position="29"/>
    </location>
</feature>
<name>A0AB37CK37_STRSL</name>
<dbReference type="Proteomes" id="UP000322622">
    <property type="component" value="Chromosome"/>
</dbReference>
<sequence>MKQFFKWCLVVVITIILIRYTYSPLASVFKSFSYFMTIHLSFPDWLGNFLGGTFHTGVYVLFAWWLSGVLALIPSITEFIKRYGWFVFVISWFGISATIIIALIVLFAVFIISLMGEAWSEPPSMASEVDNCIYDPTSDKLKKQDEERRQREENEARMRGAQHNYNSAMRGGNFAQARNSKQDMENIAAKLK</sequence>
<evidence type="ECO:0000256" key="1">
    <source>
        <dbReference type="SAM" id="MobiDB-lite"/>
    </source>
</evidence>
<evidence type="ECO:0000256" key="2">
    <source>
        <dbReference type="SAM" id="Phobius"/>
    </source>
</evidence>
<feature type="compositionally biased region" description="Basic and acidic residues" evidence="1">
    <location>
        <begin position="137"/>
        <end position="158"/>
    </location>
</feature>
<dbReference type="EMBL" id="CP040804">
    <property type="protein sequence ID" value="QEM31613.1"/>
    <property type="molecule type" value="Genomic_DNA"/>
</dbReference>